<dbReference type="Proteomes" id="UP000245753">
    <property type="component" value="Unassembled WGS sequence"/>
</dbReference>
<dbReference type="SUPFAM" id="SSF52833">
    <property type="entry name" value="Thioredoxin-like"/>
    <property type="match status" value="1"/>
</dbReference>
<dbReference type="InterPro" id="IPR006660">
    <property type="entry name" value="Arsenate_reductase-like"/>
</dbReference>
<gene>
    <name evidence="2" type="ORF">DF200_05395</name>
</gene>
<evidence type="ECO:0000313" key="3">
    <source>
        <dbReference type="Proteomes" id="UP000245753"/>
    </source>
</evidence>
<comment type="caution">
    <text evidence="2">The sequence shown here is derived from an EMBL/GenBank/DDBJ whole genome shotgun (WGS) entry which is preliminary data.</text>
</comment>
<evidence type="ECO:0000313" key="2">
    <source>
        <dbReference type="EMBL" id="PWG59857.1"/>
    </source>
</evidence>
<comment type="similarity">
    <text evidence="1">Belongs to the ArsC family.</text>
</comment>
<dbReference type="PANTHER" id="PTHR30041">
    <property type="entry name" value="ARSENATE REDUCTASE"/>
    <property type="match status" value="1"/>
</dbReference>
<reference evidence="2 3" key="1">
    <citation type="journal article" date="2018" name="Int. J. Syst. Evol. Microbiol.">
        <title>Bifidobacterium catulorum sp. nov., a novel taxon from the faeces of the baby common marmoset (Callithrix jacchus).</title>
        <authorList>
            <person name="Modesto M."/>
            <person name="Michelini S."/>
            <person name="Oki K."/>
            <person name="Biavati B."/>
            <person name="Watanabe K."/>
            <person name="Mattarelli P."/>
        </authorList>
    </citation>
    <scope>NUCLEOTIDE SEQUENCE [LARGE SCALE GENOMIC DNA]</scope>
    <source>
        <strain evidence="2 3">MRM 8.19</strain>
    </source>
</reference>
<dbReference type="CDD" id="cd03036">
    <property type="entry name" value="ArsC_like"/>
    <property type="match status" value="1"/>
</dbReference>
<dbReference type="Gene3D" id="3.40.30.10">
    <property type="entry name" value="Glutaredoxin"/>
    <property type="match status" value="1"/>
</dbReference>
<keyword evidence="3" id="KW-1185">Reference proteome</keyword>
<dbReference type="EMBL" id="QFFN01000011">
    <property type="protein sequence ID" value="PWG59857.1"/>
    <property type="molecule type" value="Genomic_DNA"/>
</dbReference>
<dbReference type="InterPro" id="IPR006504">
    <property type="entry name" value="Tscrpt_reg_Spx/MgsR"/>
</dbReference>
<dbReference type="OrthoDB" id="9803749at2"/>
<protein>
    <submittedName>
        <fullName evidence="2">ArsC family transcriptional regulator</fullName>
    </submittedName>
</protein>
<organism evidence="2 3">
    <name type="scientific">Bifidobacterium catulorum</name>
    <dbReference type="NCBI Taxonomy" id="1630173"/>
    <lineage>
        <taxon>Bacteria</taxon>
        <taxon>Bacillati</taxon>
        <taxon>Actinomycetota</taxon>
        <taxon>Actinomycetes</taxon>
        <taxon>Bifidobacteriales</taxon>
        <taxon>Bifidobacteriaceae</taxon>
        <taxon>Bifidobacterium</taxon>
    </lineage>
</organism>
<dbReference type="AlphaFoldDB" id="A0A2U2MSN0"/>
<dbReference type="InterPro" id="IPR036249">
    <property type="entry name" value="Thioredoxin-like_sf"/>
</dbReference>
<proteinExistence type="inferred from homology"/>
<name>A0A2U2MSN0_9BIFI</name>
<sequence>MTEPLFICYARCSTCARARAWLDGHGIAYRERDIREDNPNADELAFWHRASGLPIRRFFNTSGQLYRAMRLKDRLPGLSDAEAIELLATDGMLVRRPLLVVPGADGDSPTVLVGFREAQWEQTLVRD</sequence>
<dbReference type="RefSeq" id="WP_109137262.1">
    <property type="nucleotide sequence ID" value="NZ_QFFN01000011.1"/>
</dbReference>
<dbReference type="PANTHER" id="PTHR30041:SF8">
    <property type="entry name" value="PROTEIN YFFB"/>
    <property type="match status" value="1"/>
</dbReference>
<evidence type="ECO:0000256" key="1">
    <source>
        <dbReference type="PROSITE-ProRule" id="PRU01282"/>
    </source>
</evidence>
<dbReference type="NCBIfam" id="TIGR01617">
    <property type="entry name" value="arsC_related"/>
    <property type="match status" value="1"/>
</dbReference>
<accession>A0A2U2MSN0</accession>
<dbReference type="PROSITE" id="PS51353">
    <property type="entry name" value="ARSC"/>
    <property type="match status" value="1"/>
</dbReference>
<dbReference type="Pfam" id="PF03960">
    <property type="entry name" value="ArsC"/>
    <property type="match status" value="1"/>
</dbReference>